<protein>
    <submittedName>
        <fullName evidence="8">Lipopolysaccharide biosynthesis protein</fullName>
    </submittedName>
</protein>
<evidence type="ECO:0000256" key="3">
    <source>
        <dbReference type="ARBA" id="ARBA00022475"/>
    </source>
</evidence>
<dbReference type="Proteomes" id="UP000321249">
    <property type="component" value="Unassembled WGS sequence"/>
</dbReference>
<feature type="transmembrane region" description="Helical" evidence="7">
    <location>
        <begin position="137"/>
        <end position="155"/>
    </location>
</feature>
<sequence>MDSPAPERPSAAADSVDAPGFAERVKTGIIWRSGSQIVGQLIAWTATFLVIRLLDPADYGLVAMTGVVLTFLDLFKGWGFASALVREERTDSRRIGQAFAMLILMNGALAALQIAAAPLAAAYFHQPMVADLLRVQALFYLANPFNALGHALLARRLEFKRQSRIDLVAAMASAATACGFAFSGAGIWTLVAAPAALWYTRAIGYIIAARLWQVRPRFDFAGAGAMVRYGGAMIGVQVFWFVQSQADVFIGGRTLDPHRLGIYTTALFLTQILAAKFVPPLNEVAFAAYSRIQARPDMIGQAFLKSARLIMLVALPFYLGLAATAEPLVLTFLGAKWGAAAPIVRILALAMPMMTLQILFGPAINALGKARLAVRNGIAGAIIMPAAFLIGIHWGGIGLAWAWLAGMAALLAVTLALSLRIVGVSAGALARAVAPPLGASLAMAATVAALDSLAPASGPAARLALLVPAGAALYAGLLLVFARPIVVEVTRLVRRAPEPQAL</sequence>
<evidence type="ECO:0000256" key="7">
    <source>
        <dbReference type="SAM" id="Phobius"/>
    </source>
</evidence>
<dbReference type="PANTHER" id="PTHR30250:SF10">
    <property type="entry name" value="LIPOPOLYSACCHARIDE BIOSYNTHESIS PROTEIN WZXC"/>
    <property type="match status" value="1"/>
</dbReference>
<dbReference type="InterPro" id="IPR050833">
    <property type="entry name" value="Poly_Biosynth_Transport"/>
</dbReference>
<dbReference type="EMBL" id="VOQQ01000001">
    <property type="protein sequence ID" value="TXC63597.1"/>
    <property type="molecule type" value="Genomic_DNA"/>
</dbReference>
<dbReference type="RefSeq" id="WP_147043003.1">
    <property type="nucleotide sequence ID" value="NZ_BAABIR010000003.1"/>
</dbReference>
<evidence type="ECO:0000256" key="4">
    <source>
        <dbReference type="ARBA" id="ARBA00022692"/>
    </source>
</evidence>
<feature type="transmembrane region" description="Helical" evidence="7">
    <location>
        <begin position="309"/>
        <end position="333"/>
    </location>
</feature>
<dbReference type="OrthoDB" id="7605542at2"/>
<evidence type="ECO:0000256" key="1">
    <source>
        <dbReference type="ARBA" id="ARBA00004651"/>
    </source>
</evidence>
<feature type="transmembrane region" description="Helical" evidence="7">
    <location>
        <begin position="60"/>
        <end position="78"/>
    </location>
</feature>
<feature type="transmembrane region" description="Helical" evidence="7">
    <location>
        <begin position="462"/>
        <end position="486"/>
    </location>
</feature>
<feature type="transmembrane region" description="Helical" evidence="7">
    <location>
        <begin position="167"/>
        <end position="190"/>
    </location>
</feature>
<feature type="transmembrane region" description="Helical" evidence="7">
    <location>
        <begin position="99"/>
        <end position="125"/>
    </location>
</feature>
<comment type="similarity">
    <text evidence="2">Belongs to the polysaccharide synthase family.</text>
</comment>
<feature type="transmembrane region" description="Helical" evidence="7">
    <location>
        <begin position="339"/>
        <end position="360"/>
    </location>
</feature>
<dbReference type="PANTHER" id="PTHR30250">
    <property type="entry name" value="PST FAMILY PREDICTED COLANIC ACID TRANSPORTER"/>
    <property type="match status" value="1"/>
</dbReference>
<dbReference type="Pfam" id="PF13440">
    <property type="entry name" value="Polysacc_synt_3"/>
    <property type="match status" value="1"/>
</dbReference>
<evidence type="ECO:0000313" key="8">
    <source>
        <dbReference type="EMBL" id="TXC63597.1"/>
    </source>
</evidence>
<keyword evidence="4 7" id="KW-0812">Transmembrane</keyword>
<keyword evidence="3" id="KW-1003">Cell membrane</keyword>
<gene>
    <name evidence="8" type="ORF">FRZ32_07920</name>
</gene>
<dbReference type="GO" id="GO:0005886">
    <property type="term" value="C:plasma membrane"/>
    <property type="evidence" value="ECO:0007669"/>
    <property type="project" value="UniProtKB-SubCell"/>
</dbReference>
<proteinExistence type="inferred from homology"/>
<keyword evidence="6 7" id="KW-0472">Membrane</keyword>
<evidence type="ECO:0000256" key="6">
    <source>
        <dbReference type="ARBA" id="ARBA00023136"/>
    </source>
</evidence>
<organism evidence="8 9">
    <name type="scientific">Allosphingosinicella ginsenosidimutans</name>
    <dbReference type="NCBI Taxonomy" id="1176539"/>
    <lineage>
        <taxon>Bacteria</taxon>
        <taxon>Pseudomonadati</taxon>
        <taxon>Pseudomonadota</taxon>
        <taxon>Alphaproteobacteria</taxon>
        <taxon>Sphingomonadales</taxon>
        <taxon>Sphingomonadaceae</taxon>
        <taxon>Allosphingosinicella</taxon>
    </lineage>
</organism>
<feature type="transmembrane region" description="Helical" evidence="7">
    <location>
        <begin position="37"/>
        <end position="54"/>
    </location>
</feature>
<feature type="transmembrane region" description="Helical" evidence="7">
    <location>
        <begin position="372"/>
        <end position="394"/>
    </location>
</feature>
<name>A0A5C6TTE4_9SPHN</name>
<reference evidence="8 9" key="1">
    <citation type="journal article" date="2015" name="J. Microbiol.">
        <title>Sphingosinicella ginsenosidimutans sp. nov., with ginsenoside converting activity.</title>
        <authorList>
            <person name="Kim J.K."/>
            <person name="Kang M.S."/>
            <person name="Park S.C."/>
            <person name="Kim K.M."/>
            <person name="Choi K."/>
            <person name="Yoon M.H."/>
            <person name="Im W.T."/>
        </authorList>
    </citation>
    <scope>NUCLEOTIDE SEQUENCE [LARGE SCALE GENOMIC DNA]</scope>
    <source>
        <strain evidence="8 9">BS-11</strain>
    </source>
</reference>
<feature type="transmembrane region" description="Helical" evidence="7">
    <location>
        <begin position="220"/>
        <end position="242"/>
    </location>
</feature>
<accession>A0A5C6TTE4</accession>
<evidence type="ECO:0000256" key="5">
    <source>
        <dbReference type="ARBA" id="ARBA00022989"/>
    </source>
</evidence>
<comment type="subcellular location">
    <subcellularLocation>
        <location evidence="1">Cell membrane</location>
        <topology evidence="1">Multi-pass membrane protein</topology>
    </subcellularLocation>
</comment>
<comment type="caution">
    <text evidence="8">The sequence shown here is derived from an EMBL/GenBank/DDBJ whole genome shotgun (WGS) entry which is preliminary data.</text>
</comment>
<keyword evidence="5 7" id="KW-1133">Transmembrane helix</keyword>
<evidence type="ECO:0000256" key="2">
    <source>
        <dbReference type="ARBA" id="ARBA00007430"/>
    </source>
</evidence>
<evidence type="ECO:0000313" key="9">
    <source>
        <dbReference type="Proteomes" id="UP000321249"/>
    </source>
</evidence>
<feature type="transmembrane region" description="Helical" evidence="7">
    <location>
        <begin position="429"/>
        <end position="450"/>
    </location>
</feature>
<feature type="transmembrane region" description="Helical" evidence="7">
    <location>
        <begin position="400"/>
        <end position="422"/>
    </location>
</feature>
<dbReference type="AlphaFoldDB" id="A0A5C6TTE4"/>
<keyword evidence="9" id="KW-1185">Reference proteome</keyword>
<dbReference type="CDD" id="cd13127">
    <property type="entry name" value="MATE_tuaB_like"/>
    <property type="match status" value="1"/>
</dbReference>